<dbReference type="RefSeq" id="WP_008380117.1">
    <property type="nucleotide sequence ID" value="NZ_BAOP01000022.1"/>
</dbReference>
<dbReference type="eggNOG" id="COG4734">
    <property type="taxonomic scope" value="Bacteria"/>
</dbReference>
<dbReference type="OrthoDB" id="944647at2"/>
<evidence type="ECO:0000313" key="1">
    <source>
        <dbReference type="EMBL" id="GAC80823.1"/>
    </source>
</evidence>
<dbReference type="Proteomes" id="UP000035009">
    <property type="component" value="Unassembled WGS sequence"/>
</dbReference>
<evidence type="ECO:0008006" key="3">
    <source>
        <dbReference type="Google" id="ProtNLM"/>
    </source>
</evidence>
<dbReference type="Gene3D" id="1.10.10.1190">
    <property type="entry name" value="Antirestriction protein ArdA, domain 3"/>
    <property type="match status" value="1"/>
</dbReference>
<dbReference type="Gene3D" id="3.10.20.480">
    <property type="entry name" value="Antirestriction protein ArdA, domain 1"/>
    <property type="match status" value="1"/>
</dbReference>
<name>M3VBT5_GORML</name>
<dbReference type="STRING" id="410332.SAMN04488550_0614"/>
<accession>M3VBT5</accession>
<organism evidence="1 2">
    <name type="scientific">Gordonia malaquae NBRC 108250</name>
    <dbReference type="NCBI Taxonomy" id="1223542"/>
    <lineage>
        <taxon>Bacteria</taxon>
        <taxon>Bacillati</taxon>
        <taxon>Actinomycetota</taxon>
        <taxon>Actinomycetes</taxon>
        <taxon>Mycobacteriales</taxon>
        <taxon>Gordoniaceae</taxon>
        <taxon>Gordonia</taxon>
    </lineage>
</organism>
<dbReference type="EMBL" id="BAOP01000022">
    <property type="protein sequence ID" value="GAC80823.1"/>
    <property type="molecule type" value="Genomic_DNA"/>
</dbReference>
<dbReference type="InterPro" id="IPR009899">
    <property type="entry name" value="ArdA"/>
</dbReference>
<dbReference type="InterPro" id="IPR041895">
    <property type="entry name" value="ArdA_dom1"/>
</dbReference>
<keyword evidence="2" id="KW-1185">Reference proteome</keyword>
<proteinExistence type="predicted"/>
<dbReference type="AlphaFoldDB" id="M3VBT5"/>
<dbReference type="InterPro" id="IPR041893">
    <property type="entry name" value="ArdA_dom3"/>
</dbReference>
<comment type="caution">
    <text evidence="1">The sequence shown here is derived from an EMBL/GenBank/DDBJ whole genome shotgun (WGS) entry which is preliminary data.</text>
</comment>
<evidence type="ECO:0000313" key="2">
    <source>
        <dbReference type="Proteomes" id="UP000035009"/>
    </source>
</evidence>
<gene>
    <name evidence="1" type="ORF">GM1_022_00330</name>
</gene>
<protein>
    <recommendedName>
        <fullName evidence="3">Antirestriction ArdA family protein</fullName>
    </recommendedName>
</protein>
<reference evidence="1 2" key="1">
    <citation type="submission" date="2013-02" db="EMBL/GenBank/DDBJ databases">
        <title>Whole genome shotgun sequence of Gordonia malaquae NBRC 108250.</title>
        <authorList>
            <person name="Yoshida I."/>
            <person name="Hosoyama A."/>
            <person name="Tsuchikane K."/>
            <person name="Ando Y."/>
            <person name="Baba S."/>
            <person name="Ohji S."/>
            <person name="Hamada M."/>
            <person name="Tamura T."/>
            <person name="Yamazoe A."/>
            <person name="Yamazaki S."/>
            <person name="Fujita N."/>
        </authorList>
    </citation>
    <scope>NUCLEOTIDE SEQUENCE [LARGE SCALE GENOMIC DNA]</scope>
    <source>
        <strain evidence="1 2">NBRC 108250</strain>
    </source>
</reference>
<dbReference type="Pfam" id="PF07275">
    <property type="entry name" value="ArdA"/>
    <property type="match status" value="1"/>
</dbReference>
<sequence length="182" mass="20281">MTTTVIAEPQVWAGCLNCYNSGRLVGHWFGVTEAADVDLAAVHRGSGVNTAAEGCEELWCLDIDGLPVRREMGLLEAAEWGEVFTEAGESWPAVAAWVRTGDYIAEGDTDLPVLSDFTDRYCGHWDSFRDYAFGLADDIGLLRDVPEEIERYFHWDAWIRDLKMDHSTAEAPDGGVYIFRSL</sequence>